<dbReference type="RefSeq" id="XP_001021134.2">
    <property type="nucleotide sequence ID" value="XM_001021134.2"/>
</dbReference>
<dbReference type="KEGG" id="tet:TTHERM_00310590"/>
<accession>I7MG16</accession>
<feature type="transmembrane region" description="Helical" evidence="2">
    <location>
        <begin position="357"/>
        <end position="383"/>
    </location>
</feature>
<keyword evidence="2" id="KW-0472">Membrane</keyword>
<feature type="compositionally biased region" description="Acidic residues" evidence="1">
    <location>
        <begin position="778"/>
        <end position="789"/>
    </location>
</feature>
<evidence type="ECO:0000313" key="4">
    <source>
        <dbReference type="EMBL" id="EAS00888.2"/>
    </source>
</evidence>
<dbReference type="InterPro" id="IPR013099">
    <property type="entry name" value="K_chnl_dom"/>
</dbReference>
<evidence type="ECO:0000256" key="2">
    <source>
        <dbReference type="SAM" id="Phobius"/>
    </source>
</evidence>
<dbReference type="GO" id="GO:0098855">
    <property type="term" value="C:HCN channel complex"/>
    <property type="evidence" value="ECO:0007669"/>
    <property type="project" value="TreeGrafter"/>
</dbReference>
<dbReference type="GO" id="GO:0005249">
    <property type="term" value="F:voltage-gated potassium channel activity"/>
    <property type="evidence" value="ECO:0007669"/>
    <property type="project" value="TreeGrafter"/>
</dbReference>
<dbReference type="GO" id="GO:0003254">
    <property type="term" value="P:regulation of membrane depolarization"/>
    <property type="evidence" value="ECO:0007669"/>
    <property type="project" value="TreeGrafter"/>
</dbReference>
<feature type="compositionally biased region" description="Low complexity" evidence="1">
    <location>
        <begin position="1015"/>
        <end position="1034"/>
    </location>
</feature>
<dbReference type="CDD" id="cd00038">
    <property type="entry name" value="CAP_ED"/>
    <property type="match status" value="1"/>
</dbReference>
<dbReference type="Gene3D" id="1.10.287.70">
    <property type="match status" value="1"/>
</dbReference>
<dbReference type="SUPFAM" id="SSF81324">
    <property type="entry name" value="Voltage-gated potassium channels"/>
    <property type="match status" value="1"/>
</dbReference>
<feature type="region of interest" description="Disordered" evidence="1">
    <location>
        <begin position="1003"/>
        <end position="1041"/>
    </location>
</feature>
<dbReference type="InterPro" id="IPR000595">
    <property type="entry name" value="cNMP-bd_dom"/>
</dbReference>
<feature type="transmembrane region" description="Helical" evidence="2">
    <location>
        <begin position="414"/>
        <end position="434"/>
    </location>
</feature>
<protein>
    <submittedName>
        <fullName evidence="4">Cyclic nucleotide-binding domain protein</fullName>
    </submittedName>
</protein>
<dbReference type="PANTHER" id="PTHR45689:SF5">
    <property type="entry name" value="I[[H]] CHANNEL, ISOFORM E"/>
    <property type="match status" value="1"/>
</dbReference>
<evidence type="ECO:0000256" key="1">
    <source>
        <dbReference type="SAM" id="MobiDB-lite"/>
    </source>
</evidence>
<name>I7MG16_TETTS</name>
<dbReference type="Gene3D" id="1.10.287.630">
    <property type="entry name" value="Helix hairpin bin"/>
    <property type="match status" value="1"/>
</dbReference>
<dbReference type="InterPro" id="IPR014710">
    <property type="entry name" value="RmlC-like_jellyroll"/>
</dbReference>
<keyword evidence="2" id="KW-0812">Transmembrane</keyword>
<feature type="region of interest" description="Disordered" evidence="1">
    <location>
        <begin position="1290"/>
        <end position="1329"/>
    </location>
</feature>
<reference evidence="5" key="1">
    <citation type="journal article" date="2006" name="PLoS Biol.">
        <title>Macronuclear genome sequence of the ciliate Tetrahymena thermophila, a model eukaryote.</title>
        <authorList>
            <person name="Eisen J.A."/>
            <person name="Coyne R.S."/>
            <person name="Wu M."/>
            <person name="Wu D."/>
            <person name="Thiagarajan M."/>
            <person name="Wortman J.R."/>
            <person name="Badger J.H."/>
            <person name="Ren Q."/>
            <person name="Amedeo P."/>
            <person name="Jones K.M."/>
            <person name="Tallon L.J."/>
            <person name="Delcher A.L."/>
            <person name="Salzberg S.L."/>
            <person name="Silva J.C."/>
            <person name="Haas B.J."/>
            <person name="Majoros W.H."/>
            <person name="Farzad M."/>
            <person name="Carlton J.M."/>
            <person name="Smith R.K. Jr."/>
            <person name="Garg J."/>
            <person name="Pearlman R.E."/>
            <person name="Karrer K.M."/>
            <person name="Sun L."/>
            <person name="Manning G."/>
            <person name="Elde N.C."/>
            <person name="Turkewitz A.P."/>
            <person name="Asai D.J."/>
            <person name="Wilkes D.E."/>
            <person name="Wang Y."/>
            <person name="Cai H."/>
            <person name="Collins K."/>
            <person name="Stewart B.A."/>
            <person name="Lee S.R."/>
            <person name="Wilamowska K."/>
            <person name="Weinberg Z."/>
            <person name="Ruzzo W.L."/>
            <person name="Wloga D."/>
            <person name="Gaertig J."/>
            <person name="Frankel J."/>
            <person name="Tsao C.-C."/>
            <person name="Gorovsky M.A."/>
            <person name="Keeling P.J."/>
            <person name="Waller R.F."/>
            <person name="Patron N.J."/>
            <person name="Cherry J.M."/>
            <person name="Stover N.A."/>
            <person name="Krieger C.J."/>
            <person name="del Toro C."/>
            <person name="Ryder H.F."/>
            <person name="Williamson S.C."/>
            <person name="Barbeau R.A."/>
            <person name="Hamilton E.P."/>
            <person name="Orias E."/>
        </authorList>
    </citation>
    <scope>NUCLEOTIDE SEQUENCE [LARGE SCALE GENOMIC DNA]</scope>
    <source>
        <strain evidence="5">SB210</strain>
    </source>
</reference>
<dbReference type="Pfam" id="PF07885">
    <property type="entry name" value="Ion_trans_2"/>
    <property type="match status" value="1"/>
</dbReference>
<dbReference type="Proteomes" id="UP000009168">
    <property type="component" value="Unassembled WGS sequence"/>
</dbReference>
<feature type="compositionally biased region" description="Low complexity" evidence="1">
    <location>
        <begin position="1314"/>
        <end position="1329"/>
    </location>
</feature>
<feature type="domain" description="Cyclic nucleotide-binding" evidence="3">
    <location>
        <begin position="547"/>
        <end position="659"/>
    </location>
</feature>
<proteinExistence type="predicted"/>
<keyword evidence="2" id="KW-1133">Transmembrane helix</keyword>
<dbReference type="Gene3D" id="2.60.120.10">
    <property type="entry name" value="Jelly Rolls"/>
    <property type="match status" value="1"/>
</dbReference>
<dbReference type="InterPro" id="IPR018490">
    <property type="entry name" value="cNMP-bd_dom_sf"/>
</dbReference>
<gene>
    <name evidence="4" type="ORF">TTHERM_00310590</name>
</gene>
<feature type="region of interest" description="Disordered" evidence="1">
    <location>
        <begin position="773"/>
        <end position="799"/>
    </location>
</feature>
<dbReference type="eggNOG" id="KOG0500">
    <property type="taxonomic scope" value="Eukaryota"/>
</dbReference>
<dbReference type="GO" id="GO:0035725">
    <property type="term" value="P:sodium ion transmembrane transport"/>
    <property type="evidence" value="ECO:0007669"/>
    <property type="project" value="TreeGrafter"/>
</dbReference>
<organism evidence="4 5">
    <name type="scientific">Tetrahymena thermophila (strain SB210)</name>
    <dbReference type="NCBI Taxonomy" id="312017"/>
    <lineage>
        <taxon>Eukaryota</taxon>
        <taxon>Sar</taxon>
        <taxon>Alveolata</taxon>
        <taxon>Ciliophora</taxon>
        <taxon>Intramacronucleata</taxon>
        <taxon>Oligohymenophorea</taxon>
        <taxon>Hymenostomatida</taxon>
        <taxon>Tetrahymenina</taxon>
        <taxon>Tetrahymenidae</taxon>
        <taxon>Tetrahymena</taxon>
    </lineage>
</organism>
<feature type="transmembrane region" description="Helical" evidence="2">
    <location>
        <begin position="306"/>
        <end position="325"/>
    </location>
</feature>
<dbReference type="PANTHER" id="PTHR45689">
    <property type="entry name" value="I[[H]] CHANNEL, ISOFORM E"/>
    <property type="match status" value="1"/>
</dbReference>
<keyword evidence="5" id="KW-1185">Reference proteome</keyword>
<feature type="compositionally biased region" description="Basic residues" evidence="1">
    <location>
        <begin position="1293"/>
        <end position="1302"/>
    </location>
</feature>
<dbReference type="InParanoid" id="I7MG16"/>
<evidence type="ECO:0000259" key="3">
    <source>
        <dbReference type="PROSITE" id="PS50042"/>
    </source>
</evidence>
<dbReference type="GeneID" id="7840974"/>
<feature type="transmembrane region" description="Helical" evidence="2">
    <location>
        <begin position="441"/>
        <end position="466"/>
    </location>
</feature>
<evidence type="ECO:0000313" key="5">
    <source>
        <dbReference type="Proteomes" id="UP000009168"/>
    </source>
</evidence>
<dbReference type="SUPFAM" id="SSF51206">
    <property type="entry name" value="cAMP-binding domain-like"/>
    <property type="match status" value="1"/>
</dbReference>
<dbReference type="InterPro" id="IPR051413">
    <property type="entry name" value="K/Na_HCN_channel"/>
</dbReference>
<dbReference type="OrthoDB" id="426293at2759"/>
<dbReference type="EMBL" id="GG662608">
    <property type="protein sequence ID" value="EAS00888.2"/>
    <property type="molecule type" value="Genomic_DNA"/>
</dbReference>
<sequence>MELTKEDSKQQITLRKESTELQIQQSLLNGVRKKSFDKEVMDVSLIDDSTVIMGGLNNYLNSNNNNNYINNNRESIESSQGQSIIITNTAFQNTQLNNSKQLQGQTNKLNETRTYQSKLALDDLNTQKASNSRRVNQTGHCKKTLNLDEDYKFLERKQEFVFRSSLHGKSNFIPSIKYDPKIVWKKGFFQIIRYVNRFIYTMKKTLIFRKPYLLKEHQINAIADKGAKQFTEGFGQKNKKFAKVVRSNIKILRKIRIMSLMMKKSLKFIINPYTQFRNKCFRYLEHISKKIPVIMPYSKISNFTDFMHGLLILFFLVTVPFELSFDYKIPSMIKEMQLSKKKRFLREQFHMQEKTQIFIQLVILFFQTFLMCHFFACTFFFIARLEQENSMNNWVDHYSAIQDNPVSDGMLSRYIVSLYFSVILIGTIGFGDFVPQTEIEMVCVLFFGFIASGYFGFVLSQIGGILREANKKQEKFKIRLKELNRYLNHMDVSQSLQIQARKYLEYVNKEGSIYSNQLQSLNQLSKYLREGIFKEIYVKSLMSIPYLKQNFSTAFIQKLSLSMKETSFGPDELILKRGVIEEECLFIVASGEVEIFMDTSQDINKLTHSCIKPFKKLKKGDHFGATEFFANKKYSLYNVRSLGVSRIQYLQLREFRHTIDEFPYDKEVFSYIKDNFVFNSNYYMLHQNCISCSSSAHLVQNCPILFYSPHQIRVIKIYNKNNEIIRSQFKRKLKRVKHQTLSESNKVENEVEKFIVENNRYLDASTYLDITNDSDSYLNEDDDDDEEGEGNLPGQNKPFLEITQDKEETNLQMVQGENISHQFQLKNTTLKALKKVSNFSSKEKQLQNISENVHEEEMQIDSQMIHENQKKSEQFKYKYNIQNPITSQEKIDQSQLSHENKIKTPKTVAFADDQVKLNYDVSPKSDLDLEQQKEYNEEKKASSTSIKTISINNIVCNKHQQHFAEEDYLSNNSSNQQLNPNILMISEFKQKFNESTLQDLDNAKKQGQENSEAASSSNIRKQSQSNSKNNSQSIVGNFTSQNSFKTPIDLNPITLNEKQEKSVKSAELDFQNVVKIQKKLLLRKNKTDQQKSKDDKLKKQGKTVDLKLSPRQSISNLIQALIQNKQPNIDLLQKQDQCSSDILKNSIQMIQEQRKLNNNFQQFNQMIQKAQQPLQQIQTNNLNFPSLMHLDLPTTPNTNVKSVSQVNLKNLDDQDIIKMNKLIYELNKVQLNGFDTCLDSTCFFDKHPFDAMKTYKVYFPNYNYKLVVLQSNKIMRNLDRNRLMKKTMADRKKTFHEHKKKTNVSEKNKTKILASPAKNNSPSSSEYQS</sequence>
<dbReference type="PROSITE" id="PS50042">
    <property type="entry name" value="CNMP_BINDING_3"/>
    <property type="match status" value="1"/>
</dbReference>